<accession>A0A1X0NRB2</accession>
<keyword evidence="1" id="KW-0472">Membrane</keyword>
<evidence type="ECO:0000313" key="2">
    <source>
        <dbReference type="EMBL" id="ORC86640.1"/>
    </source>
</evidence>
<proteinExistence type="predicted"/>
<gene>
    <name evidence="2" type="ORF">TM35_000272300</name>
</gene>
<dbReference type="OrthoDB" id="272536at2759"/>
<organism evidence="2 3">
    <name type="scientific">Trypanosoma theileri</name>
    <dbReference type="NCBI Taxonomy" id="67003"/>
    <lineage>
        <taxon>Eukaryota</taxon>
        <taxon>Discoba</taxon>
        <taxon>Euglenozoa</taxon>
        <taxon>Kinetoplastea</taxon>
        <taxon>Metakinetoplastina</taxon>
        <taxon>Trypanosomatida</taxon>
        <taxon>Trypanosomatidae</taxon>
        <taxon>Trypanosoma</taxon>
    </lineage>
</organism>
<dbReference type="GeneID" id="39987903"/>
<dbReference type="VEuPathDB" id="TriTrypDB:TM35_000272300"/>
<feature type="transmembrane region" description="Helical" evidence="1">
    <location>
        <begin position="6"/>
        <end position="25"/>
    </location>
</feature>
<keyword evidence="1" id="KW-1133">Transmembrane helix</keyword>
<dbReference type="EMBL" id="NBCO01000027">
    <property type="protein sequence ID" value="ORC86640.1"/>
    <property type="molecule type" value="Genomic_DNA"/>
</dbReference>
<name>A0A1X0NRB2_9TRYP</name>
<evidence type="ECO:0000313" key="3">
    <source>
        <dbReference type="Proteomes" id="UP000192257"/>
    </source>
</evidence>
<keyword evidence="3" id="KW-1185">Reference proteome</keyword>
<protein>
    <submittedName>
        <fullName evidence="2">Uncharacterized protein</fullName>
    </submittedName>
</protein>
<sequence>MAFRGLVGAACVASGFAVTGVVVLTSRWRRLESRRAVLDNEYASILEELSSLDNTRLIEAENLRKKKHEIGLLHETVDTLWNDRLERYKQTNKEMYSYLKALPEALGILKGLTSHYQYMTKEMRKFISFDVACSKVHNFSLLLEHGDRVGIHRVAESIRQLLIAEPLVEVVCDSVINDFTNISAPSTINECSLSFVFCMEELDKAIEAAVSHFLEFQRDRADRAPNVICEGIRKLSDEAKVNTLSSGDIIMQREAKALRDLLLRDKRQLHTAEDLRSALNYVENVISKLNKKNGHDNALQATIIADPAVGIAEEQLLLWRKSASLFLVREQAKEALSAYNLLLAETLTKTKIA</sequence>
<keyword evidence="1" id="KW-0812">Transmembrane</keyword>
<dbReference type="AlphaFoldDB" id="A0A1X0NRB2"/>
<comment type="caution">
    <text evidence="2">The sequence shown here is derived from an EMBL/GenBank/DDBJ whole genome shotgun (WGS) entry which is preliminary data.</text>
</comment>
<reference evidence="2 3" key="1">
    <citation type="submission" date="2017-03" db="EMBL/GenBank/DDBJ databases">
        <title>An alternative strategy for trypanosome survival in the mammalian bloodstream revealed through genome and transcriptome analysis of the ubiquitous bovine parasite Trypanosoma (Megatrypanum) theileri.</title>
        <authorList>
            <person name="Kelly S."/>
            <person name="Ivens A."/>
            <person name="Mott A."/>
            <person name="O'Neill E."/>
            <person name="Emms D."/>
            <person name="Macleod O."/>
            <person name="Voorheis P."/>
            <person name="Matthews J."/>
            <person name="Matthews K."/>
            <person name="Carrington M."/>
        </authorList>
    </citation>
    <scope>NUCLEOTIDE SEQUENCE [LARGE SCALE GENOMIC DNA]</scope>
    <source>
        <strain evidence="2">Edinburgh</strain>
    </source>
</reference>
<dbReference type="RefSeq" id="XP_028880706.1">
    <property type="nucleotide sequence ID" value="XM_029028123.1"/>
</dbReference>
<dbReference type="Proteomes" id="UP000192257">
    <property type="component" value="Unassembled WGS sequence"/>
</dbReference>
<evidence type="ECO:0000256" key="1">
    <source>
        <dbReference type="SAM" id="Phobius"/>
    </source>
</evidence>